<evidence type="ECO:0000259" key="1">
    <source>
        <dbReference type="Pfam" id="PF13360"/>
    </source>
</evidence>
<dbReference type="Gene3D" id="2.130.10.10">
    <property type="entry name" value="YVTN repeat-like/Quinoprotein amine dehydrogenase"/>
    <property type="match status" value="1"/>
</dbReference>
<dbReference type="Pfam" id="PF13360">
    <property type="entry name" value="PQQ_2"/>
    <property type="match status" value="1"/>
</dbReference>
<accession>A0A2T0SD66</accession>
<protein>
    <submittedName>
        <fullName evidence="2">Outer membrane protein assembly factor BamB</fullName>
    </submittedName>
</protein>
<dbReference type="OrthoDB" id="3757373at2"/>
<dbReference type="InterPro" id="IPR002372">
    <property type="entry name" value="PQQ_rpt_dom"/>
</dbReference>
<reference evidence="2 3" key="1">
    <citation type="submission" date="2018-03" db="EMBL/GenBank/DDBJ databases">
        <title>Genomic Encyclopedia of Archaeal and Bacterial Type Strains, Phase II (KMG-II): from individual species to whole genera.</title>
        <authorList>
            <person name="Goeker M."/>
        </authorList>
    </citation>
    <scope>NUCLEOTIDE SEQUENCE [LARGE SCALE GENOMIC DNA]</scope>
    <source>
        <strain evidence="2 3">DSM 45348</strain>
    </source>
</reference>
<organism evidence="2 3">
    <name type="scientific">Pseudosporangium ferrugineum</name>
    <dbReference type="NCBI Taxonomy" id="439699"/>
    <lineage>
        <taxon>Bacteria</taxon>
        <taxon>Bacillati</taxon>
        <taxon>Actinomycetota</taxon>
        <taxon>Actinomycetes</taxon>
        <taxon>Micromonosporales</taxon>
        <taxon>Micromonosporaceae</taxon>
        <taxon>Pseudosporangium</taxon>
    </lineage>
</organism>
<keyword evidence="3" id="KW-1185">Reference proteome</keyword>
<evidence type="ECO:0000313" key="2">
    <source>
        <dbReference type="EMBL" id="PRY31379.1"/>
    </source>
</evidence>
<comment type="caution">
    <text evidence="2">The sequence shown here is derived from an EMBL/GenBank/DDBJ whole genome shotgun (WGS) entry which is preliminary data.</text>
</comment>
<evidence type="ECO:0000313" key="3">
    <source>
        <dbReference type="Proteomes" id="UP000239209"/>
    </source>
</evidence>
<proteinExistence type="predicted"/>
<dbReference type="PANTHER" id="PTHR34512">
    <property type="entry name" value="CELL SURFACE PROTEIN"/>
    <property type="match status" value="1"/>
</dbReference>
<gene>
    <name evidence="2" type="ORF">CLV70_103265</name>
</gene>
<dbReference type="InterPro" id="IPR015943">
    <property type="entry name" value="WD40/YVTN_repeat-like_dom_sf"/>
</dbReference>
<feature type="domain" description="Pyrrolo-quinoline quinone repeat" evidence="1">
    <location>
        <begin position="191"/>
        <end position="333"/>
    </location>
</feature>
<dbReference type="PANTHER" id="PTHR34512:SF30">
    <property type="entry name" value="OUTER MEMBRANE PROTEIN ASSEMBLY FACTOR BAMB"/>
    <property type="match status" value="1"/>
</dbReference>
<dbReference type="InterPro" id="IPR011047">
    <property type="entry name" value="Quinoprotein_ADH-like_sf"/>
</dbReference>
<sequence>MTVIELGLVTDGGDPPAGPARRPLRRDDVRRILAAVVVALCALTLTSSGLPESHAPRQLWTVPFQQDGDAFTVTGDAVYLLHKSGSTSLTAYGLGDGKPMWSLPDVGDASSFGSVESGVMLLPAADAVVQIPNDEGHQLYRAFTRETVAVDAVTGRQLWRRPGEFAGTSDGRVLLIEWQADGNAVRTLTVLGLRDGAPIWSRSAGGVETWVARGVLEAGADRLLTVTPQGRVTVYDVADGRKVATGKMPWHDGAGEDSSYTNTVVDRHMFVVENVREGDGTITAYDTETLRRKWQITDRSYGVSVPCGQVFCVTGRTGISGYDRESGALRWQAGDVTSVLSLGPDRLLATDERAAAQHSLIDSATGRRIADLGNTSLVWDRSAPTAGNVYVLKRTEQPTGVMSVGLLDLRDGGIQVRGTIEPVADYGCLASGHLLACVTRDGLTVTDVG</sequence>
<name>A0A2T0SD66_9ACTN</name>
<dbReference type="SUPFAM" id="SSF50998">
    <property type="entry name" value="Quinoprotein alcohol dehydrogenase-like"/>
    <property type="match status" value="1"/>
</dbReference>
<dbReference type="AlphaFoldDB" id="A0A2T0SD66"/>
<dbReference type="Proteomes" id="UP000239209">
    <property type="component" value="Unassembled WGS sequence"/>
</dbReference>
<dbReference type="RefSeq" id="WP_106125861.1">
    <property type="nucleotide sequence ID" value="NZ_PVZG01000003.1"/>
</dbReference>
<dbReference type="EMBL" id="PVZG01000003">
    <property type="protein sequence ID" value="PRY31379.1"/>
    <property type="molecule type" value="Genomic_DNA"/>
</dbReference>